<dbReference type="STRING" id="1196324.A374_04679"/>
<dbReference type="AlphaFoldDB" id="I8UIX3"/>
<evidence type="ECO:0000313" key="1">
    <source>
        <dbReference type="EMBL" id="EIT86840.1"/>
    </source>
</evidence>
<organism evidence="1 2">
    <name type="scientific">Fictibacillus macauensis ZFHKF-1</name>
    <dbReference type="NCBI Taxonomy" id="1196324"/>
    <lineage>
        <taxon>Bacteria</taxon>
        <taxon>Bacillati</taxon>
        <taxon>Bacillota</taxon>
        <taxon>Bacilli</taxon>
        <taxon>Bacillales</taxon>
        <taxon>Fictibacillaceae</taxon>
        <taxon>Fictibacillus</taxon>
    </lineage>
</organism>
<dbReference type="EMBL" id="AKKV01000020">
    <property type="protein sequence ID" value="EIT86840.1"/>
    <property type="molecule type" value="Genomic_DNA"/>
</dbReference>
<protein>
    <submittedName>
        <fullName evidence="1">Uncharacterized protein</fullName>
    </submittedName>
</protein>
<gene>
    <name evidence="1" type="ORF">A374_04679</name>
</gene>
<proteinExistence type="predicted"/>
<name>I8UIX3_9BACL</name>
<comment type="caution">
    <text evidence="1">The sequence shown here is derived from an EMBL/GenBank/DDBJ whole genome shotgun (WGS) entry which is preliminary data.</text>
</comment>
<keyword evidence="2" id="KW-1185">Reference proteome</keyword>
<reference evidence="1 2" key="1">
    <citation type="journal article" date="2012" name="J. Bacteriol.">
        <title>Genome of Bacillus macauensis ZFHKF-1, a Long-Chain-Forming Bacterium.</title>
        <authorList>
            <person name="Cai L."/>
            <person name="Zhang T."/>
        </authorList>
    </citation>
    <scope>NUCLEOTIDE SEQUENCE [LARGE SCALE GENOMIC DNA]</scope>
    <source>
        <strain evidence="1 2">ZFHKF-1</strain>
    </source>
</reference>
<sequence length="62" mass="7385">MRWKAVKKGKGRMLLNHHERKRGGTRIGMPIYESSAYSKNRQMIMNRSIIFNNETLAWKLHL</sequence>
<evidence type="ECO:0000313" key="2">
    <source>
        <dbReference type="Proteomes" id="UP000004080"/>
    </source>
</evidence>
<dbReference type="Proteomes" id="UP000004080">
    <property type="component" value="Unassembled WGS sequence"/>
</dbReference>
<accession>I8UIX3</accession>